<dbReference type="InterPro" id="IPR000160">
    <property type="entry name" value="GGDEF_dom"/>
</dbReference>
<dbReference type="CDD" id="cd01949">
    <property type="entry name" value="GGDEF"/>
    <property type="match status" value="1"/>
</dbReference>
<dbReference type="InterPro" id="IPR043128">
    <property type="entry name" value="Rev_trsase/Diguanyl_cyclase"/>
</dbReference>
<dbReference type="SMART" id="SM00065">
    <property type="entry name" value="GAF"/>
    <property type="match status" value="1"/>
</dbReference>
<dbReference type="NCBIfam" id="TIGR00254">
    <property type="entry name" value="GGDEF"/>
    <property type="match status" value="1"/>
</dbReference>
<dbReference type="InterPro" id="IPR029787">
    <property type="entry name" value="Nucleotide_cyclase"/>
</dbReference>
<dbReference type="RefSeq" id="WP_071802849.1">
    <property type="nucleotide sequence ID" value="NZ_MEIA01000007.1"/>
</dbReference>
<feature type="coiled-coil region" evidence="1">
    <location>
        <begin position="10"/>
        <end position="37"/>
    </location>
</feature>
<proteinExistence type="predicted"/>
<evidence type="ECO:0000256" key="1">
    <source>
        <dbReference type="SAM" id="Coils"/>
    </source>
</evidence>
<dbReference type="Gene3D" id="3.30.450.40">
    <property type="match status" value="2"/>
</dbReference>
<dbReference type="Proteomes" id="UP000182486">
    <property type="component" value="Unassembled WGS sequence"/>
</dbReference>
<dbReference type="PROSITE" id="PS50887">
    <property type="entry name" value="GGDEF"/>
    <property type="match status" value="1"/>
</dbReference>
<organism evidence="3 4">
    <name type="scientific">Couchioplanes caeruleus subsp. caeruleus</name>
    <dbReference type="NCBI Taxonomy" id="56427"/>
    <lineage>
        <taxon>Bacteria</taxon>
        <taxon>Bacillati</taxon>
        <taxon>Actinomycetota</taxon>
        <taxon>Actinomycetes</taxon>
        <taxon>Micromonosporales</taxon>
        <taxon>Micromonosporaceae</taxon>
        <taxon>Couchioplanes</taxon>
    </lineage>
</organism>
<reference evidence="3 4" key="1">
    <citation type="submission" date="2016-09" db="EMBL/GenBank/DDBJ databases">
        <title>Couchioplanes caeruleus draft genome sequence.</title>
        <authorList>
            <person name="Sheehan J."/>
            <person name="Caffrey P."/>
        </authorList>
    </citation>
    <scope>NUCLEOTIDE SEQUENCE [LARGE SCALE GENOMIC DNA]</scope>
    <source>
        <strain evidence="3 4">DSM 43634</strain>
    </source>
</reference>
<name>A0A1K0FSS0_9ACTN</name>
<dbReference type="InterPro" id="IPR029016">
    <property type="entry name" value="GAF-like_dom_sf"/>
</dbReference>
<dbReference type="Pfam" id="PF01590">
    <property type="entry name" value="GAF"/>
    <property type="match status" value="1"/>
</dbReference>
<gene>
    <name evidence="3" type="ORF">BG844_01300</name>
</gene>
<comment type="caution">
    <text evidence="3">The sequence shown here is derived from an EMBL/GenBank/DDBJ whole genome shotgun (WGS) entry which is preliminary data.</text>
</comment>
<evidence type="ECO:0000259" key="2">
    <source>
        <dbReference type="PROSITE" id="PS50887"/>
    </source>
</evidence>
<dbReference type="Pfam" id="PF00990">
    <property type="entry name" value="GGDEF"/>
    <property type="match status" value="1"/>
</dbReference>
<evidence type="ECO:0000313" key="3">
    <source>
        <dbReference type="EMBL" id="OJF15903.1"/>
    </source>
</evidence>
<dbReference type="PANTHER" id="PTHR46663:SF4">
    <property type="entry name" value="DIGUANYLATE CYCLASE DGCT-RELATED"/>
    <property type="match status" value="1"/>
</dbReference>
<sequence length="489" mass="51906">MTDTFSGSALRDDSDELDRLREEVRQLRAQITASQTTSARALSRATRLAQVVSVLGQLTDVDDIFARAAGEVAELFAADIALFWLVGDGRAELAGSWGVPAHDLTADTAELPDGVESATGAEPLVSGSADRVPVPPWLTPYDPRHVVWARLATGDETLGYMLLVRRTEAPFDSADTLELRAVATRVALAVDNGRLQRRTRAQLQRLHRLHELTAKLVGMLDLTEVVRAIARIVTAEVPVDGAAIYLQRGTTVELAAAAGDAPPAGLDPATPVPGARVLRLGAGGKELGLLMVRGAPPVDSEPDALLRHLADLAALVISKALLFERVSDQAQRDPLTRLANRALFMERLEQAVADAQRTGGSVGVIFADLDKFKAVNDTYGHDVGDALLVGVAQRLAGAIRVPDLLARLGGDEFVVLCEQLPGPEEARAVARRLEEVLTPPFELGGTRLLAGSSFGVAVTDEVGYDAEALLRAADGAMYRAKGTGSRSPG</sequence>
<evidence type="ECO:0000313" key="4">
    <source>
        <dbReference type="Proteomes" id="UP000182486"/>
    </source>
</evidence>
<dbReference type="AlphaFoldDB" id="A0A1K0FSS0"/>
<keyword evidence="1" id="KW-0175">Coiled coil</keyword>
<dbReference type="SUPFAM" id="SSF55781">
    <property type="entry name" value="GAF domain-like"/>
    <property type="match status" value="2"/>
</dbReference>
<feature type="domain" description="GGDEF" evidence="2">
    <location>
        <begin position="360"/>
        <end position="489"/>
    </location>
</feature>
<dbReference type="PANTHER" id="PTHR46663">
    <property type="entry name" value="DIGUANYLATE CYCLASE DGCT-RELATED"/>
    <property type="match status" value="1"/>
</dbReference>
<dbReference type="SUPFAM" id="SSF55073">
    <property type="entry name" value="Nucleotide cyclase"/>
    <property type="match status" value="1"/>
</dbReference>
<keyword evidence="4" id="KW-1185">Reference proteome</keyword>
<dbReference type="InterPro" id="IPR052163">
    <property type="entry name" value="DGC-Regulatory_Protein"/>
</dbReference>
<accession>A0A1K0FSS0</accession>
<dbReference type="Gene3D" id="3.30.70.270">
    <property type="match status" value="1"/>
</dbReference>
<dbReference type="InterPro" id="IPR003018">
    <property type="entry name" value="GAF"/>
</dbReference>
<dbReference type="SMART" id="SM00267">
    <property type="entry name" value="GGDEF"/>
    <property type="match status" value="1"/>
</dbReference>
<protein>
    <recommendedName>
        <fullName evidence="2">GGDEF domain-containing protein</fullName>
    </recommendedName>
</protein>
<dbReference type="EMBL" id="MEIA01000007">
    <property type="protein sequence ID" value="OJF15903.1"/>
    <property type="molecule type" value="Genomic_DNA"/>
</dbReference>